<proteinExistence type="predicted"/>
<protein>
    <recommendedName>
        <fullName evidence="3">CCHC-type domain-containing protein</fullName>
    </recommendedName>
</protein>
<feature type="region of interest" description="Disordered" evidence="2">
    <location>
        <begin position="823"/>
        <end position="933"/>
    </location>
</feature>
<evidence type="ECO:0000256" key="1">
    <source>
        <dbReference type="PROSITE-ProRule" id="PRU00047"/>
    </source>
</evidence>
<dbReference type="Proteomes" id="UP001152797">
    <property type="component" value="Unassembled WGS sequence"/>
</dbReference>
<dbReference type="InterPro" id="IPR001878">
    <property type="entry name" value="Znf_CCHC"/>
</dbReference>
<dbReference type="AlphaFoldDB" id="A0A9P1CR26"/>
<accession>A0A9P1CR26</accession>
<evidence type="ECO:0000313" key="6">
    <source>
        <dbReference type="Proteomes" id="UP001152797"/>
    </source>
</evidence>
<dbReference type="GO" id="GO:0008270">
    <property type="term" value="F:zinc ion binding"/>
    <property type="evidence" value="ECO:0007669"/>
    <property type="project" value="UniProtKB-KW"/>
</dbReference>
<dbReference type="PROSITE" id="PS50158">
    <property type="entry name" value="ZF_CCHC"/>
    <property type="match status" value="1"/>
</dbReference>
<organism evidence="4">
    <name type="scientific">Cladocopium goreaui</name>
    <dbReference type="NCBI Taxonomy" id="2562237"/>
    <lineage>
        <taxon>Eukaryota</taxon>
        <taxon>Sar</taxon>
        <taxon>Alveolata</taxon>
        <taxon>Dinophyceae</taxon>
        <taxon>Suessiales</taxon>
        <taxon>Symbiodiniaceae</taxon>
        <taxon>Cladocopium</taxon>
    </lineage>
</organism>
<dbReference type="EMBL" id="CAMXCT020002068">
    <property type="protein sequence ID" value="CAL1148768.1"/>
    <property type="molecule type" value="Genomic_DNA"/>
</dbReference>
<dbReference type="OrthoDB" id="432970at2759"/>
<keyword evidence="1" id="KW-0479">Metal-binding</keyword>
<gene>
    <name evidence="4" type="ORF">C1SCF055_LOCUS21964</name>
</gene>
<comment type="caution">
    <text evidence="4">The sequence shown here is derived from an EMBL/GenBank/DDBJ whole genome shotgun (WGS) entry which is preliminary data.</text>
</comment>
<dbReference type="SUPFAM" id="SSF57756">
    <property type="entry name" value="Retrovirus zinc finger-like domains"/>
    <property type="match status" value="1"/>
</dbReference>
<reference evidence="5" key="2">
    <citation type="submission" date="2024-04" db="EMBL/GenBank/DDBJ databases">
        <authorList>
            <person name="Chen Y."/>
            <person name="Shah S."/>
            <person name="Dougan E. K."/>
            <person name="Thang M."/>
            <person name="Chan C."/>
        </authorList>
    </citation>
    <scope>NUCLEOTIDE SEQUENCE [LARGE SCALE GENOMIC DNA]</scope>
</reference>
<reference evidence="4" key="1">
    <citation type="submission" date="2022-10" db="EMBL/GenBank/DDBJ databases">
        <authorList>
            <person name="Chen Y."/>
            <person name="Dougan E. K."/>
            <person name="Chan C."/>
            <person name="Rhodes N."/>
            <person name="Thang M."/>
        </authorList>
    </citation>
    <scope>NUCLEOTIDE SEQUENCE</scope>
</reference>
<keyword evidence="6" id="KW-1185">Reference proteome</keyword>
<feature type="region of interest" description="Disordered" evidence="2">
    <location>
        <begin position="601"/>
        <end position="625"/>
    </location>
</feature>
<keyword evidence="1" id="KW-0863">Zinc-finger</keyword>
<dbReference type="EMBL" id="CAMXCT030002068">
    <property type="protein sequence ID" value="CAL4782705.1"/>
    <property type="molecule type" value="Genomic_DNA"/>
</dbReference>
<feature type="domain" description="CCHC-type" evidence="3">
    <location>
        <begin position="290"/>
        <end position="306"/>
    </location>
</feature>
<dbReference type="GO" id="GO:0003676">
    <property type="term" value="F:nucleic acid binding"/>
    <property type="evidence" value="ECO:0007669"/>
    <property type="project" value="InterPro"/>
</dbReference>
<dbReference type="InterPro" id="IPR036875">
    <property type="entry name" value="Znf_CCHC_sf"/>
</dbReference>
<sequence length="1162" mass="131244">MAASLDRDDRSKLDVFDGTDHGQYRTWKRRAQLMLAGLPSTVASAKHGARLMEFVKGEAEQLLDTLDVEDLIKEGGAKLIFETLDAKYMPQPRDLLQAALRGFFYELSIKSGESYPQFFARFDAQVRKLREQEVQLPDKVTGFMLIKKLRLDSAQESLVLTATKGSLEFKDVFDSVRAIFPEGRGSAKNTKEVFQAELEEQATVASAFQEPVEQFDEMQEVLEILTDPYQDSGDEEEALECFESYVDIRKKLQERKKSRGFHDGKQEDGQKWKLSGTVRGRIEVLKARTRCHVCRKQGHWKRECPERAKKGNLKVKDSQRSAPAEAHSAEVVVIDEKEESHDQLWQLFREKPPRKQTWKTSVDVQQTGFSDTHATGNQQIQYEENEINPFTVASHVDLSPVPEQRHFAESFVTDFFSASNDEFGFSPEEVLSAESGLAGCDDPELGRNLKVIGVIFHDVTVLILAMTPYMNMMGLNSGSSEDVNVQSMLQNVVNMVKSGEDQMTVKDLDKFPDLKSDGISSPIPGITILKEGKYAKKKVVMDIATQYETDKPYISWVRDHITPTSSLEMQKFRVYIHFRDQVKKARVTESNHMQVPMPVMMSTQTGGRRPEGRNVPKTMKTRPNAPMESDMEVDAWSMVSPTHQKNMVQRWEHVINEMKVNRGVAEAQMRAHLEHMDKKVVPCAEKFGLKGLKSYDIGTGWDFLNPEHRKQCREEIKKHKPRVLLVCPPCGPFSPMIRISKDKENPKDRERKTIEGRVLLAFAMELCELQHEEGRIFLFEHPKMARAPVRVLTDGGHEFEGLTVDQEAAIRFVPTEILQKSGKYAKRGAQTFSDISREKRPADDEQPPEFGTINETIREPKRRRQNTEAEAIEVDEEEQEQEPSGNMNVNVEGAVNEESTGIDDDETEQQAPSDVQEPQPDTAGASSYGPIRGRATLEDSSLTQALRHSTDLLDTGDIRAARRCKEHYETFLAQDRRGNELREKDIQGADDQRRVLAGKKAEFDKLLKTGDIPSDAVIELTKCVYGLMDAPAPPGLGDRDIGCEALPNSVRQIFLMARSHELQHTLPKVQLELSKIQLADAPTVKRPLSEYNQLQKALAVANKKIRKEKMRGSDGARCDGCGLDADSGEDDVDVICGRCLYTACGSCEVHHCRGTCYCKKGW</sequence>
<dbReference type="SMART" id="SM00343">
    <property type="entry name" value="ZnF_C2HC"/>
    <property type="match status" value="1"/>
</dbReference>
<evidence type="ECO:0000313" key="5">
    <source>
        <dbReference type="EMBL" id="CAL1148768.1"/>
    </source>
</evidence>
<evidence type="ECO:0000313" key="4">
    <source>
        <dbReference type="EMBL" id="CAI3995393.1"/>
    </source>
</evidence>
<feature type="compositionally biased region" description="Acidic residues" evidence="2">
    <location>
        <begin position="870"/>
        <end position="881"/>
    </location>
</feature>
<keyword evidence="1" id="KW-0862">Zinc</keyword>
<evidence type="ECO:0000259" key="3">
    <source>
        <dbReference type="PROSITE" id="PS50158"/>
    </source>
</evidence>
<dbReference type="EMBL" id="CAMXCT010002068">
    <property type="protein sequence ID" value="CAI3995393.1"/>
    <property type="molecule type" value="Genomic_DNA"/>
</dbReference>
<evidence type="ECO:0000256" key="2">
    <source>
        <dbReference type="SAM" id="MobiDB-lite"/>
    </source>
</evidence>
<dbReference type="Gene3D" id="4.10.60.10">
    <property type="entry name" value="Zinc finger, CCHC-type"/>
    <property type="match status" value="1"/>
</dbReference>
<name>A0A9P1CR26_9DINO</name>